<gene>
    <name evidence="4" type="ORF">Agabi119p4_6737</name>
</gene>
<dbReference type="PANTHER" id="PTHR34814">
    <property type="entry name" value="NITROSOGUANIDINE RESISTANCE PROTEIN SNG1"/>
    <property type="match status" value="1"/>
</dbReference>
<keyword evidence="2" id="KW-0472">Membrane</keyword>
<feature type="transmembrane region" description="Helical" evidence="2">
    <location>
        <begin position="357"/>
        <end position="378"/>
    </location>
</feature>
<accession>A0A8H7CC71</accession>
<keyword evidence="2" id="KW-1133">Transmembrane helix</keyword>
<feature type="transmembrane region" description="Helical" evidence="2">
    <location>
        <begin position="448"/>
        <end position="469"/>
    </location>
</feature>
<feature type="transmembrane region" description="Helical" evidence="2">
    <location>
        <begin position="86"/>
        <end position="110"/>
    </location>
</feature>
<dbReference type="PANTHER" id="PTHR34814:SF1">
    <property type="entry name" value="NITROSOGUANIDINE RESISTANCE PROTEIN SNG1"/>
    <property type="match status" value="1"/>
</dbReference>
<evidence type="ECO:0000259" key="3">
    <source>
        <dbReference type="Pfam" id="PF12051"/>
    </source>
</evidence>
<dbReference type="GO" id="GO:0016020">
    <property type="term" value="C:membrane"/>
    <property type="evidence" value="ECO:0007669"/>
    <property type="project" value="TreeGrafter"/>
</dbReference>
<organism evidence="4 5">
    <name type="scientific">Agaricus bisporus var. burnettii</name>
    <dbReference type="NCBI Taxonomy" id="192524"/>
    <lineage>
        <taxon>Eukaryota</taxon>
        <taxon>Fungi</taxon>
        <taxon>Dikarya</taxon>
        <taxon>Basidiomycota</taxon>
        <taxon>Agaricomycotina</taxon>
        <taxon>Agaricomycetes</taxon>
        <taxon>Agaricomycetidae</taxon>
        <taxon>Agaricales</taxon>
        <taxon>Agaricineae</taxon>
        <taxon>Agaricaceae</taxon>
        <taxon>Agaricus</taxon>
    </lineage>
</organism>
<protein>
    <recommendedName>
        <fullName evidence="3">DUF3533 domain-containing protein</fullName>
    </recommendedName>
</protein>
<feature type="domain" description="DUF3533" evidence="3">
    <location>
        <begin position="96"/>
        <end position="459"/>
    </location>
</feature>
<evidence type="ECO:0000313" key="5">
    <source>
        <dbReference type="Proteomes" id="UP000629468"/>
    </source>
</evidence>
<sequence>MKQKHEMIVTGLKAMNRALLSSLAPSKLAQGYQESHYRDPLRDQSSITSGKGRRPKVIAEPQSTTQQLYKSGFLSRNAGVRGARNLYAKILVGGIFMIIIIIFTIFPILYGAFYKTPARNLDGWVVDYDDGLIGQSVIAGLMASNQASKISWAVVSKDRFRGGPNEVSNAVSEHKTWIAVTINPGASTRLTTALENPDPTYDGSQAISIFASEARNENAFRALLLPSVQNTLMAISDRFALQQAQAIANSSVLPQLMTTAPRTVLLPISFQLFNIHPFNQPLASVVVTVGLIFVLILSFFVVMIQHGARETTNIPNLLNLRSLVILRLTSSFFAYFFVSLFLSLLSLAFQLDFTKKFGHAGFFIYWMLILCGMCAMGLALESMLTLLTLKLIPFFLLLWLMLNVSVSNFPIEILPIFYRFGYALPFYHISKAVRTIVFGTKNQIGFDFAVLLIWTVISCISLTLFQFVVRRREVINAQRKEAQDEMQEAGKAEASS</sequence>
<dbReference type="InterPro" id="IPR053001">
    <property type="entry name" value="MNNG_permease-like"/>
</dbReference>
<proteinExistence type="predicted"/>
<name>A0A8H7CC71_AGABI</name>
<evidence type="ECO:0000313" key="4">
    <source>
        <dbReference type="EMBL" id="KAF7770763.1"/>
    </source>
</evidence>
<feature type="transmembrane region" description="Helical" evidence="2">
    <location>
        <begin position="282"/>
        <end position="304"/>
    </location>
</feature>
<comment type="caution">
    <text evidence="4">The sequence shown here is derived from an EMBL/GenBank/DDBJ whole genome shotgun (WGS) entry which is preliminary data.</text>
</comment>
<evidence type="ECO:0000256" key="2">
    <source>
        <dbReference type="SAM" id="Phobius"/>
    </source>
</evidence>
<keyword evidence="2" id="KW-0812">Transmembrane</keyword>
<dbReference type="InterPro" id="IPR022703">
    <property type="entry name" value="DUF3533"/>
</dbReference>
<dbReference type="Pfam" id="PF12051">
    <property type="entry name" value="DUF3533"/>
    <property type="match status" value="1"/>
</dbReference>
<dbReference type="AlphaFoldDB" id="A0A8H7CC71"/>
<dbReference type="EMBL" id="JABXXO010000009">
    <property type="protein sequence ID" value="KAF7770763.1"/>
    <property type="molecule type" value="Genomic_DNA"/>
</dbReference>
<evidence type="ECO:0000256" key="1">
    <source>
        <dbReference type="SAM" id="MobiDB-lite"/>
    </source>
</evidence>
<reference evidence="4 5" key="1">
    <citation type="journal article" name="Sci. Rep.">
        <title>Telomere-to-telomere assembled and centromere annotated genomes of the two main subspecies of the button mushroom Agaricus bisporus reveal especially polymorphic chromosome ends.</title>
        <authorList>
            <person name="Sonnenberg A.S.M."/>
            <person name="Sedaghat-Telgerd N."/>
            <person name="Lavrijssen B."/>
            <person name="Ohm R.A."/>
            <person name="Hendrickx P.M."/>
            <person name="Scholtmeijer K."/>
            <person name="Baars J.J.P."/>
            <person name="van Peer A."/>
        </authorList>
    </citation>
    <scope>NUCLEOTIDE SEQUENCE [LARGE SCALE GENOMIC DNA]</scope>
    <source>
        <strain evidence="4 5">H119_p4</strain>
    </source>
</reference>
<feature type="region of interest" description="Disordered" evidence="1">
    <location>
        <begin position="34"/>
        <end position="57"/>
    </location>
</feature>
<dbReference type="Proteomes" id="UP000629468">
    <property type="component" value="Unassembled WGS sequence"/>
</dbReference>
<feature type="transmembrane region" description="Helical" evidence="2">
    <location>
        <begin position="324"/>
        <end position="345"/>
    </location>
</feature>